<dbReference type="Proteomes" id="UP001610335">
    <property type="component" value="Unassembled WGS sequence"/>
</dbReference>
<evidence type="ECO:0000313" key="2">
    <source>
        <dbReference type="Proteomes" id="UP001610335"/>
    </source>
</evidence>
<dbReference type="PANTHER" id="PTHR35179:SF2">
    <property type="entry name" value="START DOMAIN-CONTAINING PROTEIN"/>
    <property type="match status" value="1"/>
</dbReference>
<dbReference type="EMBL" id="JBFXLS010000059">
    <property type="protein sequence ID" value="KAL2822294.1"/>
    <property type="molecule type" value="Genomic_DNA"/>
</dbReference>
<organism evidence="1 2">
    <name type="scientific">Aspergillus cavernicola</name>
    <dbReference type="NCBI Taxonomy" id="176166"/>
    <lineage>
        <taxon>Eukaryota</taxon>
        <taxon>Fungi</taxon>
        <taxon>Dikarya</taxon>
        <taxon>Ascomycota</taxon>
        <taxon>Pezizomycotina</taxon>
        <taxon>Eurotiomycetes</taxon>
        <taxon>Eurotiomycetidae</taxon>
        <taxon>Eurotiales</taxon>
        <taxon>Aspergillaceae</taxon>
        <taxon>Aspergillus</taxon>
        <taxon>Aspergillus subgen. Nidulantes</taxon>
    </lineage>
</organism>
<dbReference type="PANTHER" id="PTHR35179">
    <property type="entry name" value="PROTEIN CBG02620"/>
    <property type="match status" value="1"/>
</dbReference>
<sequence length="378" mass="41862">MAPMQVAKISRPDAGDPTATVTKVKHLASYNWIEASAPTIAVPGSPSLWTPPTATQKQVKRDSGLVYIAQNAARHPECPLEPLFRALYKTHPSFNIRGVDLVTDRNNIRKLLSFINPTTAKNGLEPFSIEVEVINNTAIFCRSETKTVEVIGPHQFRGHGHEFEKAYTTEQIEGSTGHHRVISYQFGGMKLVVRYETDGYIARPSKPLTASTKNFQVDDNLYGLLGSLSLSSRKPACAASDKSALMIMTEGQAVPIDTTLEIKTRTSRKLIPIQEVLPQLWASQTPNLIRAYHTNGLFVRPEVEDVTGELKAWEEDHRADLGNLAALIKNIVSVVKEIGGKAVVKYERQSNKLVVYKNEGKSLLPDDLYAKFKTKKAT</sequence>
<protein>
    <recommendedName>
        <fullName evidence="3">Geranylgeranyl pyrophosphate synthetase</fullName>
    </recommendedName>
</protein>
<evidence type="ECO:0000313" key="1">
    <source>
        <dbReference type="EMBL" id="KAL2822294.1"/>
    </source>
</evidence>
<comment type="caution">
    <text evidence="1">The sequence shown here is derived from an EMBL/GenBank/DDBJ whole genome shotgun (WGS) entry which is preliminary data.</text>
</comment>
<accession>A0ABR4I3F8</accession>
<keyword evidence="2" id="KW-1185">Reference proteome</keyword>
<gene>
    <name evidence="1" type="ORF">BDW59DRAFT_180929</name>
</gene>
<proteinExistence type="predicted"/>
<reference evidence="1 2" key="1">
    <citation type="submission" date="2024-07" db="EMBL/GenBank/DDBJ databases">
        <title>Section-level genome sequencing and comparative genomics of Aspergillus sections Usti and Cavernicolus.</title>
        <authorList>
            <consortium name="Lawrence Berkeley National Laboratory"/>
            <person name="Nybo J.L."/>
            <person name="Vesth T.C."/>
            <person name="Theobald S."/>
            <person name="Frisvad J.C."/>
            <person name="Larsen T.O."/>
            <person name="Kjaerboelling I."/>
            <person name="Rothschild-Mancinelli K."/>
            <person name="Lyhne E.K."/>
            <person name="Kogle M.E."/>
            <person name="Barry K."/>
            <person name="Clum A."/>
            <person name="Na H."/>
            <person name="Ledsgaard L."/>
            <person name="Lin J."/>
            <person name="Lipzen A."/>
            <person name="Kuo A."/>
            <person name="Riley R."/>
            <person name="Mondo S."/>
            <person name="LaButti K."/>
            <person name="Haridas S."/>
            <person name="Pangalinan J."/>
            <person name="Salamov A.A."/>
            <person name="Simmons B.A."/>
            <person name="Magnuson J.K."/>
            <person name="Chen J."/>
            <person name="Drula E."/>
            <person name="Henrissat B."/>
            <person name="Wiebenga A."/>
            <person name="Lubbers R.J."/>
            <person name="Gomes A.C."/>
            <person name="Makela M.R."/>
            <person name="Stajich J."/>
            <person name="Grigoriev I.V."/>
            <person name="Mortensen U.H."/>
            <person name="De vries R.P."/>
            <person name="Baker S.E."/>
            <person name="Andersen M.R."/>
        </authorList>
    </citation>
    <scope>NUCLEOTIDE SEQUENCE [LARGE SCALE GENOMIC DNA]</scope>
    <source>
        <strain evidence="1 2">CBS 600.67</strain>
    </source>
</reference>
<name>A0ABR4I3F8_9EURO</name>
<evidence type="ECO:0008006" key="3">
    <source>
        <dbReference type="Google" id="ProtNLM"/>
    </source>
</evidence>